<dbReference type="InterPro" id="IPR028082">
    <property type="entry name" value="Peripla_BP_I"/>
</dbReference>
<dbReference type="Proteomes" id="UP000001976">
    <property type="component" value="Plasmid pSymA"/>
</dbReference>
<dbReference type="HOGENOM" id="CLU_2540251_0_0_5"/>
<keyword evidence="3" id="KW-1185">Reference proteome</keyword>
<organism evidence="2 3">
    <name type="scientific">Rhizobium meliloti (strain 1021)</name>
    <name type="common">Ensifer meliloti</name>
    <name type="synonym">Sinorhizobium meliloti</name>
    <dbReference type="NCBI Taxonomy" id="266834"/>
    <lineage>
        <taxon>Bacteria</taxon>
        <taxon>Pseudomonadati</taxon>
        <taxon>Pseudomonadota</taxon>
        <taxon>Alphaproteobacteria</taxon>
        <taxon>Hyphomicrobiales</taxon>
        <taxon>Rhizobiaceae</taxon>
        <taxon>Sinorhizobium/Ensifer group</taxon>
        <taxon>Sinorhizobium</taxon>
    </lineage>
</organism>
<dbReference type="EnsemblBacteria" id="AAK65781">
    <property type="protein sequence ID" value="AAK65781"/>
    <property type="gene ID" value="SMa2055"/>
</dbReference>
<dbReference type="EMBL" id="AE006469">
    <property type="protein sequence ID" value="AAK65781.1"/>
    <property type="molecule type" value="Genomic_DNA"/>
</dbReference>
<dbReference type="KEGG" id="sme:SMa2055"/>
<name>Q92XW7_RHIME</name>
<feature type="signal peptide" evidence="1">
    <location>
        <begin position="1"/>
        <end position="21"/>
    </location>
</feature>
<feature type="chain" id="PRO_5004321435" evidence="1">
    <location>
        <begin position="22"/>
        <end position="83"/>
    </location>
</feature>
<protein>
    <submittedName>
        <fullName evidence="2">Uncharacterized protein</fullName>
    </submittedName>
</protein>
<dbReference type="PATRIC" id="fig|266834.11.peg.1174"/>
<reference evidence="3" key="2">
    <citation type="journal article" date="2001" name="Science">
        <title>The composite genome of the legume symbiont Sinorhizobium meliloti.</title>
        <authorList>
            <person name="Galibert F."/>
            <person name="Finan T.M."/>
            <person name="Long S.R."/>
            <person name="Puehler A."/>
            <person name="Abola P."/>
            <person name="Ampe F."/>
            <person name="Barloy-Hubler F."/>
            <person name="Barnett M.J."/>
            <person name="Becker A."/>
            <person name="Boistard P."/>
            <person name="Bothe G."/>
            <person name="Boutry M."/>
            <person name="Bowser L."/>
            <person name="Buhrmester J."/>
            <person name="Cadieu E."/>
            <person name="Capela D."/>
            <person name="Chain P."/>
            <person name="Cowie A."/>
            <person name="Davis R.W."/>
            <person name="Dreano S."/>
            <person name="Federspiel N.A."/>
            <person name="Fisher R.F."/>
            <person name="Gloux S."/>
            <person name="Godrie T."/>
            <person name="Goffeau A."/>
            <person name="Golding B."/>
            <person name="Gouzy J."/>
            <person name="Gurjal M."/>
            <person name="Hernandez-Lucas I."/>
            <person name="Hong A."/>
            <person name="Huizar L."/>
            <person name="Hyman R.W."/>
            <person name="Jones T."/>
            <person name="Kahn D."/>
            <person name="Kahn M.L."/>
            <person name="Kalman S."/>
            <person name="Keating D.H."/>
            <person name="Kiss E."/>
            <person name="Komp C."/>
            <person name="Lelaure V."/>
            <person name="Masuy D."/>
            <person name="Palm C."/>
            <person name="Peck M.C."/>
            <person name="Pohl T.M."/>
            <person name="Portetelle D."/>
            <person name="Purnelle B."/>
            <person name="Ramsperger U."/>
            <person name="Surzycki R."/>
            <person name="Thebault P."/>
            <person name="Vandenbol M."/>
            <person name="Vorhoelter F.J."/>
            <person name="Weidner S."/>
            <person name="Wells D.H."/>
            <person name="Wong K."/>
            <person name="Yeh K.-C."/>
            <person name="Batut J."/>
        </authorList>
    </citation>
    <scope>NUCLEOTIDE SEQUENCE [LARGE SCALE GENOMIC DNA]</scope>
    <source>
        <strain evidence="3">1021</strain>
        <plasmid evidence="3">Plasmid pSymA</plasmid>
    </source>
</reference>
<evidence type="ECO:0000313" key="3">
    <source>
        <dbReference type="Proteomes" id="UP000001976"/>
    </source>
</evidence>
<keyword evidence="2" id="KW-0614">Plasmid</keyword>
<dbReference type="PIR" id="C95402">
    <property type="entry name" value="C95402"/>
</dbReference>
<keyword evidence="1" id="KW-0732">Signal</keyword>
<gene>
    <name evidence="2" type="ORF">SMa2055</name>
</gene>
<dbReference type="AlphaFoldDB" id="Q92XW7"/>
<reference evidence="2 3" key="1">
    <citation type="journal article" date="2001" name="Proc. Natl. Acad. Sci. U.S.A.">
        <title>Nucleotide sequence and predicted functions of the entire Sinorhizobium meliloti pSymA megaplasmid.</title>
        <authorList>
            <person name="Barnett M.J."/>
            <person name="Fisher R.F."/>
            <person name="Jones T."/>
            <person name="Komp C."/>
            <person name="Abola A.P."/>
            <person name="Barloy-Hubler F."/>
            <person name="Bowser L."/>
            <person name="Capela D."/>
            <person name="Galibert F."/>
            <person name="Gouzy J."/>
            <person name="Gurjal M."/>
            <person name="Hong A."/>
            <person name="Huizar L."/>
            <person name="Hyman R.W."/>
            <person name="Kahn D."/>
            <person name="Kahn M.L."/>
            <person name="Kalman S."/>
            <person name="Keating D.H."/>
            <person name="Palm C."/>
            <person name="Peck M.C."/>
            <person name="Surzycki R."/>
            <person name="Wells D.H."/>
            <person name="Yeh K.-C."/>
            <person name="Davis R.W."/>
            <person name="Federspiel N.A."/>
            <person name="Long S.R."/>
        </authorList>
    </citation>
    <scope>NUCLEOTIDE SEQUENCE [LARGE SCALE GENOMIC DNA]</scope>
    <source>
        <strain evidence="2 3">1021</strain>
        <plasmid evidence="3">Plasmid pSymA</plasmid>
    </source>
</reference>
<dbReference type="OrthoDB" id="250606at2"/>
<geneLocation type="plasmid" evidence="2 3">
    <name>pSymA</name>
</geneLocation>
<evidence type="ECO:0000256" key="1">
    <source>
        <dbReference type="SAM" id="SignalP"/>
    </source>
</evidence>
<sequence>MKTSFVAAVLAAALMAGTASAETIGVSMQSFDNNFQTLLREGLDARASKVSGVNLQIEDAQADISNSAARWTTSSPRGWTQLS</sequence>
<dbReference type="SUPFAM" id="SSF53822">
    <property type="entry name" value="Periplasmic binding protein-like I"/>
    <property type="match status" value="1"/>
</dbReference>
<evidence type="ECO:0000313" key="2">
    <source>
        <dbReference type="EMBL" id="AAK65781.1"/>
    </source>
</evidence>
<proteinExistence type="predicted"/>
<accession>Q92XW7</accession>
<dbReference type="Gene3D" id="3.40.50.2300">
    <property type="match status" value="1"/>
</dbReference>